<reference evidence="2" key="1">
    <citation type="journal article" date="2022" name="bioRxiv">
        <title>Sequencing and chromosome-scale assembly of the giantPleurodeles waltlgenome.</title>
        <authorList>
            <person name="Brown T."/>
            <person name="Elewa A."/>
            <person name="Iarovenko S."/>
            <person name="Subramanian E."/>
            <person name="Araus A.J."/>
            <person name="Petzold A."/>
            <person name="Susuki M."/>
            <person name="Suzuki K.-i.T."/>
            <person name="Hayashi T."/>
            <person name="Toyoda A."/>
            <person name="Oliveira C."/>
            <person name="Osipova E."/>
            <person name="Leigh N.D."/>
            <person name="Simon A."/>
            <person name="Yun M.H."/>
        </authorList>
    </citation>
    <scope>NUCLEOTIDE SEQUENCE</scope>
    <source>
        <strain evidence="2">20211129_DDA</strain>
        <tissue evidence="2">Liver</tissue>
    </source>
</reference>
<keyword evidence="3" id="KW-1185">Reference proteome</keyword>
<gene>
    <name evidence="2" type="ORF">NDU88_007335</name>
</gene>
<comment type="caution">
    <text evidence="2">The sequence shown here is derived from an EMBL/GenBank/DDBJ whole genome shotgun (WGS) entry which is preliminary data.</text>
</comment>
<evidence type="ECO:0000313" key="3">
    <source>
        <dbReference type="Proteomes" id="UP001066276"/>
    </source>
</evidence>
<sequence>MAPIQVWWGPAWGEQGCPRCIGGEQLIKEGTVAIKAESDSDAVECFFSLSDGSEWSEEGLNSGDDSGDNSRDSVLSDSCGTPDGSIPSTTRKVTGKGKRQRKAGADLKSEYSAAMAQLVEEGSIYSQGLANQQPLILEAIYQCVMAHREETRADSRRARVAVKKLQGTIHQVAKTCTTITERMSNLQSRAISLEMDVAVTRGQTEAHEAQLIDIQWKLEDFET</sequence>
<organism evidence="2 3">
    <name type="scientific">Pleurodeles waltl</name>
    <name type="common">Iberian ribbed newt</name>
    <dbReference type="NCBI Taxonomy" id="8319"/>
    <lineage>
        <taxon>Eukaryota</taxon>
        <taxon>Metazoa</taxon>
        <taxon>Chordata</taxon>
        <taxon>Craniata</taxon>
        <taxon>Vertebrata</taxon>
        <taxon>Euteleostomi</taxon>
        <taxon>Amphibia</taxon>
        <taxon>Batrachia</taxon>
        <taxon>Caudata</taxon>
        <taxon>Salamandroidea</taxon>
        <taxon>Salamandridae</taxon>
        <taxon>Pleurodelinae</taxon>
        <taxon>Pleurodeles</taxon>
    </lineage>
</organism>
<dbReference type="Proteomes" id="UP001066276">
    <property type="component" value="Chromosome 8"/>
</dbReference>
<proteinExistence type="predicted"/>
<feature type="compositionally biased region" description="Basic residues" evidence="1">
    <location>
        <begin position="93"/>
        <end position="102"/>
    </location>
</feature>
<feature type="region of interest" description="Disordered" evidence="1">
    <location>
        <begin position="53"/>
        <end position="106"/>
    </location>
</feature>
<dbReference type="AlphaFoldDB" id="A0AAV7NX29"/>
<dbReference type="EMBL" id="JANPWB010000012">
    <property type="protein sequence ID" value="KAJ1119149.1"/>
    <property type="molecule type" value="Genomic_DNA"/>
</dbReference>
<name>A0AAV7NX29_PLEWA</name>
<evidence type="ECO:0000313" key="2">
    <source>
        <dbReference type="EMBL" id="KAJ1119149.1"/>
    </source>
</evidence>
<evidence type="ECO:0000256" key="1">
    <source>
        <dbReference type="SAM" id="MobiDB-lite"/>
    </source>
</evidence>
<protein>
    <submittedName>
        <fullName evidence="2">Uncharacterized protein</fullName>
    </submittedName>
</protein>
<accession>A0AAV7NX29</accession>